<evidence type="ECO:0000313" key="2">
    <source>
        <dbReference type="Proteomes" id="UP001164803"/>
    </source>
</evidence>
<reference evidence="1" key="1">
    <citation type="submission" date="2022-08" db="EMBL/GenBank/DDBJ databases">
        <title>Alicyclobacillus dauci DSM2870, complete genome.</title>
        <authorList>
            <person name="Wang Q."/>
            <person name="Cai R."/>
            <person name="Wang Z."/>
        </authorList>
    </citation>
    <scope>NUCLEOTIDE SEQUENCE</scope>
    <source>
        <strain evidence="1">DSM 28700</strain>
    </source>
</reference>
<evidence type="ECO:0000313" key="1">
    <source>
        <dbReference type="EMBL" id="WAH36505.1"/>
    </source>
</evidence>
<dbReference type="EMBL" id="CP104064">
    <property type="protein sequence ID" value="WAH36505.1"/>
    <property type="molecule type" value="Genomic_DNA"/>
</dbReference>
<name>A0ABY6Z190_9BACL</name>
<proteinExistence type="predicted"/>
<accession>A0ABY6Z190</accession>
<keyword evidence="2" id="KW-1185">Reference proteome</keyword>
<gene>
    <name evidence="1" type="ORF">NZD86_20215</name>
</gene>
<protein>
    <submittedName>
        <fullName evidence="1">Uncharacterized protein</fullName>
    </submittedName>
</protein>
<organism evidence="1 2">
    <name type="scientific">Alicyclobacillus dauci</name>
    <dbReference type="NCBI Taxonomy" id="1475485"/>
    <lineage>
        <taxon>Bacteria</taxon>
        <taxon>Bacillati</taxon>
        <taxon>Bacillota</taxon>
        <taxon>Bacilli</taxon>
        <taxon>Bacillales</taxon>
        <taxon>Alicyclobacillaceae</taxon>
        <taxon>Alicyclobacillus</taxon>
    </lineage>
</organism>
<dbReference type="Proteomes" id="UP001164803">
    <property type="component" value="Chromosome"/>
</dbReference>
<dbReference type="RefSeq" id="WP_268043851.1">
    <property type="nucleotide sequence ID" value="NZ_CP104064.1"/>
</dbReference>
<sequence>MDNVVFTGKNVGADMTQGLLSVMPCPDMKTALAHDSWTVGHMAPGHLFQLISPIGFYENK</sequence>